<keyword evidence="4" id="KW-1185">Reference proteome</keyword>
<dbReference type="Proteomes" id="UP000199111">
    <property type="component" value="Unassembled WGS sequence"/>
</dbReference>
<proteinExistence type="predicted"/>
<dbReference type="Gene3D" id="1.20.1290.10">
    <property type="entry name" value="AhpD-like"/>
    <property type="match status" value="1"/>
</dbReference>
<dbReference type="InterPro" id="IPR004675">
    <property type="entry name" value="AhpD_core"/>
</dbReference>
<dbReference type="NCBIfam" id="TIGR00778">
    <property type="entry name" value="ahpD_dom"/>
    <property type="match status" value="1"/>
</dbReference>
<dbReference type="EMBL" id="FOQY01000045">
    <property type="protein sequence ID" value="SFK98509.1"/>
    <property type="molecule type" value="Genomic_DNA"/>
</dbReference>
<sequence>MGRILTPVARRSALSQVRHVSPVRPGAARDLVAGVYEQAERDFGMLAPPVILHSPAPESLAACWLMLRESLLAHGTVNRAIKEMVAAAVSLGNTCPYCVDVHSATLGGLARGRYAAEIAGDRIEAIADPGVRRIAAWARASGTRETAARHDLPLPAEQVAELVGVAVTFQYFNRMVNVFLDESPVPPQVPAGVRPGLMRLLGLFMRPAARRVHPPGASVDLLPAAPPPSDLSWSDGTANIAEAFARAAAAIDRGGRRSVPEPVRDLVTAELAGWNGAPTGLSRAWVTDAVAGLPAAQRPAGRLALLTAMASYQVDQSVIDEFRRVQPGDRALIELASWASLAAARRIGSWAPPVRPDGPRQAAPEGCPVAARIS</sequence>
<dbReference type="GeneID" id="96303158"/>
<reference evidence="4" key="1">
    <citation type="submission" date="2016-10" db="EMBL/GenBank/DDBJ databases">
        <authorList>
            <person name="Varghese N."/>
            <person name="Submissions S."/>
        </authorList>
    </citation>
    <scope>NUCLEOTIDE SEQUENCE [LARGE SCALE GENOMIC DNA]</scope>
    <source>
        <strain evidence="4">CGMCC 4.2126</strain>
    </source>
</reference>
<feature type="domain" description="Carboxymuconolactone decarboxylase-like" evidence="2">
    <location>
        <begin position="62"/>
        <end position="138"/>
    </location>
</feature>
<dbReference type="GO" id="GO:0051920">
    <property type="term" value="F:peroxiredoxin activity"/>
    <property type="evidence" value="ECO:0007669"/>
    <property type="project" value="InterPro"/>
</dbReference>
<organism evidence="3 4">
    <name type="scientific">Streptosporangium canum</name>
    <dbReference type="NCBI Taxonomy" id="324952"/>
    <lineage>
        <taxon>Bacteria</taxon>
        <taxon>Bacillati</taxon>
        <taxon>Actinomycetota</taxon>
        <taxon>Actinomycetes</taxon>
        <taxon>Streptosporangiales</taxon>
        <taxon>Streptosporangiaceae</taxon>
        <taxon>Streptosporangium</taxon>
    </lineage>
</organism>
<accession>A0A1I4DZZ2</accession>
<evidence type="ECO:0000313" key="3">
    <source>
        <dbReference type="EMBL" id="SFK98509.1"/>
    </source>
</evidence>
<keyword evidence="3" id="KW-0575">Peroxidase</keyword>
<name>A0A1I4DZZ2_9ACTN</name>
<dbReference type="InterPro" id="IPR003779">
    <property type="entry name" value="CMD-like"/>
</dbReference>
<dbReference type="RefSeq" id="WP_093891678.1">
    <property type="nucleotide sequence ID" value="NZ_FOQY01000045.1"/>
</dbReference>
<keyword evidence="3" id="KW-0560">Oxidoreductase</keyword>
<evidence type="ECO:0000259" key="2">
    <source>
        <dbReference type="Pfam" id="PF02627"/>
    </source>
</evidence>
<dbReference type="SUPFAM" id="SSF69118">
    <property type="entry name" value="AhpD-like"/>
    <property type="match status" value="1"/>
</dbReference>
<dbReference type="Pfam" id="PF02627">
    <property type="entry name" value="CMD"/>
    <property type="match status" value="1"/>
</dbReference>
<protein>
    <submittedName>
        <fullName evidence="3">Alkylhydroperoxidase AhpD family core domain-containing protein</fullName>
    </submittedName>
</protein>
<evidence type="ECO:0000256" key="1">
    <source>
        <dbReference type="SAM" id="MobiDB-lite"/>
    </source>
</evidence>
<dbReference type="AlphaFoldDB" id="A0A1I4DZZ2"/>
<gene>
    <name evidence="3" type="ORF">SAMN05216275_14515</name>
</gene>
<dbReference type="InterPro" id="IPR029032">
    <property type="entry name" value="AhpD-like"/>
</dbReference>
<feature type="region of interest" description="Disordered" evidence="1">
    <location>
        <begin position="352"/>
        <end position="374"/>
    </location>
</feature>
<evidence type="ECO:0000313" key="4">
    <source>
        <dbReference type="Proteomes" id="UP000199111"/>
    </source>
</evidence>